<organism evidence="2 3">
    <name type="scientific">Phytophthora nicotianae P1569</name>
    <dbReference type="NCBI Taxonomy" id="1317065"/>
    <lineage>
        <taxon>Eukaryota</taxon>
        <taxon>Sar</taxon>
        <taxon>Stramenopiles</taxon>
        <taxon>Oomycota</taxon>
        <taxon>Peronosporomycetes</taxon>
        <taxon>Peronosporales</taxon>
        <taxon>Peronosporaceae</taxon>
        <taxon>Phytophthora</taxon>
    </lineage>
</organism>
<dbReference type="EMBL" id="ANIZ01003576">
    <property type="protein sequence ID" value="ETI32713.1"/>
    <property type="molecule type" value="Genomic_DNA"/>
</dbReference>
<protein>
    <submittedName>
        <fullName evidence="2">Uncharacterized protein</fullName>
    </submittedName>
</protein>
<comment type="caution">
    <text evidence="2">The sequence shown here is derived from an EMBL/GenBank/DDBJ whole genome shotgun (WGS) entry which is preliminary data.</text>
</comment>
<accession>V9E2D7</accession>
<reference evidence="2 3" key="1">
    <citation type="submission" date="2013-11" db="EMBL/GenBank/DDBJ databases">
        <title>The Genome Sequence of Phytophthora parasitica P1569.</title>
        <authorList>
            <consortium name="The Broad Institute Genomics Platform"/>
            <person name="Russ C."/>
            <person name="Tyler B."/>
            <person name="Panabieres F."/>
            <person name="Shan W."/>
            <person name="Tripathy S."/>
            <person name="Grunwald N."/>
            <person name="Machado M."/>
            <person name="Johnson C.S."/>
            <person name="Arredondo F."/>
            <person name="Hong C."/>
            <person name="Coffey M."/>
            <person name="Young S.K."/>
            <person name="Zeng Q."/>
            <person name="Gargeya S."/>
            <person name="Fitzgerald M."/>
            <person name="Abouelleil A."/>
            <person name="Alvarado L."/>
            <person name="Chapman S.B."/>
            <person name="Gainer-Dewar J."/>
            <person name="Goldberg J."/>
            <person name="Griggs A."/>
            <person name="Gujja S."/>
            <person name="Hansen M."/>
            <person name="Howarth C."/>
            <person name="Imamovic A."/>
            <person name="Ireland A."/>
            <person name="Larimer J."/>
            <person name="McCowan C."/>
            <person name="Murphy C."/>
            <person name="Pearson M."/>
            <person name="Poon T.W."/>
            <person name="Priest M."/>
            <person name="Roberts A."/>
            <person name="Saif S."/>
            <person name="Shea T."/>
            <person name="Sykes S."/>
            <person name="Wortman J."/>
            <person name="Nusbaum C."/>
            <person name="Birren B."/>
        </authorList>
    </citation>
    <scope>NUCLEOTIDE SEQUENCE [LARGE SCALE GENOMIC DNA]</scope>
    <source>
        <strain evidence="2 3">P1569</strain>
    </source>
</reference>
<evidence type="ECO:0000313" key="3">
    <source>
        <dbReference type="Proteomes" id="UP000018721"/>
    </source>
</evidence>
<keyword evidence="3" id="KW-1185">Reference proteome</keyword>
<feature type="compositionally biased region" description="Polar residues" evidence="1">
    <location>
        <begin position="51"/>
        <end position="61"/>
    </location>
</feature>
<dbReference type="Proteomes" id="UP000018721">
    <property type="component" value="Unassembled WGS sequence"/>
</dbReference>
<proteinExistence type="predicted"/>
<sequence length="61" mass="6353">MPLWTELLPKDVSALSSGSPVVDEEAAVPKLPSLEQRVMDISGSSSGSSSTPQKSTTLHSV</sequence>
<feature type="region of interest" description="Disordered" evidence="1">
    <location>
        <begin position="14"/>
        <end position="61"/>
    </location>
</feature>
<dbReference type="AlphaFoldDB" id="V9E2D7"/>
<evidence type="ECO:0000256" key="1">
    <source>
        <dbReference type="SAM" id="MobiDB-lite"/>
    </source>
</evidence>
<name>V9E2D7_PHYNI</name>
<dbReference type="HOGENOM" id="CLU_2927634_0_0_1"/>
<evidence type="ECO:0000313" key="2">
    <source>
        <dbReference type="EMBL" id="ETI32713.1"/>
    </source>
</evidence>
<gene>
    <name evidence="2" type="ORF">F443_20529</name>
</gene>